<dbReference type="Proteomes" id="UP000886198">
    <property type="component" value="Unassembled WGS sequence"/>
</dbReference>
<keyword evidence="1" id="KW-1133">Transmembrane helix</keyword>
<reference evidence="2" key="1">
    <citation type="journal article" date="2020" name="mSystems">
        <title>Genome- and Community-Level Interaction Insights into Carbon Utilization and Element Cycling Functions of Hydrothermarchaeota in Hydrothermal Sediment.</title>
        <authorList>
            <person name="Zhou Z."/>
            <person name="Liu Y."/>
            <person name="Xu W."/>
            <person name="Pan J."/>
            <person name="Luo Z.H."/>
            <person name="Li M."/>
        </authorList>
    </citation>
    <scope>NUCLEOTIDE SEQUENCE [LARGE SCALE GENOMIC DNA]</scope>
    <source>
        <strain evidence="2">SpSt-1179</strain>
    </source>
</reference>
<gene>
    <name evidence="2" type="ORF">ENN47_09635</name>
</gene>
<evidence type="ECO:0008006" key="3">
    <source>
        <dbReference type="Google" id="ProtNLM"/>
    </source>
</evidence>
<proteinExistence type="predicted"/>
<dbReference type="Pfam" id="PF14102">
    <property type="entry name" value="Caps_synth_CapC"/>
    <property type="match status" value="1"/>
</dbReference>
<dbReference type="GO" id="GO:0016020">
    <property type="term" value="C:membrane"/>
    <property type="evidence" value="ECO:0007669"/>
    <property type="project" value="InterPro"/>
</dbReference>
<dbReference type="PRINTS" id="PR01759">
    <property type="entry name" value="CAPSULEPROTC"/>
</dbReference>
<comment type="caution">
    <text evidence="2">The sequence shown here is derived from an EMBL/GenBank/DDBJ whole genome shotgun (WGS) entry which is preliminary data.</text>
</comment>
<keyword evidence="1" id="KW-0812">Transmembrane</keyword>
<feature type="transmembrane region" description="Helical" evidence="1">
    <location>
        <begin position="43"/>
        <end position="60"/>
    </location>
</feature>
<protein>
    <recommendedName>
        <fullName evidence="3">Poly-gamma-glutamate biosynthesis protein PgsC</fullName>
    </recommendedName>
</protein>
<feature type="transmembrane region" description="Helical" evidence="1">
    <location>
        <begin position="98"/>
        <end position="116"/>
    </location>
</feature>
<feature type="transmembrane region" description="Helical" evidence="1">
    <location>
        <begin position="15"/>
        <end position="37"/>
    </location>
</feature>
<keyword evidence="1" id="KW-0472">Membrane</keyword>
<evidence type="ECO:0000313" key="2">
    <source>
        <dbReference type="EMBL" id="HDP78424.1"/>
    </source>
</evidence>
<sequence>MSPALFSIGIVISTVFWWVTGLSAGGLVTPVYLFIFIEQPLRLLYTWGVGLVTFLILNLLQRYLILYGRKRLAIGILLGVVVKLSLDTLLMPNLPVELFSTVIGTIVPGLIANDFYRQGVVKTSLSLIFVTVVVWLTNILIKSIMVV</sequence>
<feature type="transmembrane region" description="Helical" evidence="1">
    <location>
        <begin position="123"/>
        <end position="141"/>
    </location>
</feature>
<dbReference type="GO" id="GO:0045227">
    <property type="term" value="P:capsule polysaccharide biosynthetic process"/>
    <property type="evidence" value="ECO:0007669"/>
    <property type="project" value="InterPro"/>
</dbReference>
<name>A0A7C1H0R4_9BACT</name>
<organism evidence="2">
    <name type="scientific">Mesotoga infera</name>
    <dbReference type="NCBI Taxonomy" id="1236046"/>
    <lineage>
        <taxon>Bacteria</taxon>
        <taxon>Thermotogati</taxon>
        <taxon>Thermotogota</taxon>
        <taxon>Thermotogae</taxon>
        <taxon>Kosmotogales</taxon>
        <taxon>Kosmotogaceae</taxon>
        <taxon>Mesotoga</taxon>
    </lineage>
</organism>
<accession>A0A7C1H0R4</accession>
<dbReference type="AlphaFoldDB" id="A0A7C1H0R4"/>
<dbReference type="InterPro" id="IPR008338">
    <property type="entry name" value="Capsule_biosynth_CapC"/>
</dbReference>
<dbReference type="EMBL" id="DSBT01000298">
    <property type="protein sequence ID" value="HDP78424.1"/>
    <property type="molecule type" value="Genomic_DNA"/>
</dbReference>
<evidence type="ECO:0000256" key="1">
    <source>
        <dbReference type="SAM" id="Phobius"/>
    </source>
</evidence>